<dbReference type="RefSeq" id="WP_087649596.1">
    <property type="nucleotide sequence ID" value="NZ_FCON02000199.1"/>
</dbReference>
<gene>
    <name evidence="1" type="ORF">AWB68_07795</name>
</gene>
<organism evidence="1 2">
    <name type="scientific">Caballeronia choica</name>
    <dbReference type="NCBI Taxonomy" id="326476"/>
    <lineage>
        <taxon>Bacteria</taxon>
        <taxon>Pseudomonadati</taxon>
        <taxon>Pseudomonadota</taxon>
        <taxon>Betaproteobacteria</taxon>
        <taxon>Burkholderiales</taxon>
        <taxon>Burkholderiaceae</taxon>
        <taxon>Caballeronia</taxon>
    </lineage>
</organism>
<keyword evidence="2" id="KW-1185">Reference proteome</keyword>
<dbReference type="EMBL" id="FCON02000199">
    <property type="protein sequence ID" value="SAL85761.1"/>
    <property type="molecule type" value="Genomic_DNA"/>
</dbReference>
<dbReference type="AlphaFoldDB" id="A0A158KZD4"/>
<evidence type="ECO:0000313" key="1">
    <source>
        <dbReference type="EMBL" id="SAL85761.1"/>
    </source>
</evidence>
<comment type="caution">
    <text evidence="1">The sequence shown here is derived from an EMBL/GenBank/DDBJ whole genome shotgun (WGS) entry which is preliminary data.</text>
</comment>
<proteinExistence type="predicted"/>
<dbReference type="Proteomes" id="UP000054770">
    <property type="component" value="Unassembled WGS sequence"/>
</dbReference>
<reference evidence="1" key="1">
    <citation type="submission" date="2016-01" db="EMBL/GenBank/DDBJ databases">
        <authorList>
            <person name="Peeters C."/>
        </authorList>
    </citation>
    <scope>NUCLEOTIDE SEQUENCE [LARGE SCALE GENOMIC DNA]</scope>
    <source>
        <strain evidence="1">LMG 22940</strain>
    </source>
</reference>
<sequence>MQRDANLVRKLLAYLQGIEASKQPEEQVLVQPHYDEVAVPNGFRIDGYTGQQIDDQLRLMLRNGLIVGHEVGIGIYLDYLTKKGHSVLNNG</sequence>
<protein>
    <submittedName>
        <fullName evidence="1">Uncharacterized protein</fullName>
    </submittedName>
</protein>
<name>A0A158KZD4_9BURK</name>
<accession>A0A158KZD4</accession>
<evidence type="ECO:0000313" key="2">
    <source>
        <dbReference type="Proteomes" id="UP000054770"/>
    </source>
</evidence>